<protein>
    <submittedName>
        <fullName evidence="1">Uncharacterized protein</fullName>
    </submittedName>
</protein>
<gene>
    <name evidence="1" type="ORF">BPT24_145</name>
</gene>
<name>A0A1B4XWS8_9CAUD</name>
<evidence type="ECO:0000313" key="1">
    <source>
        <dbReference type="EMBL" id="BAV39271.1"/>
    </source>
</evidence>
<proteinExistence type="predicted"/>
<accession>A0A1B4XWS8</accession>
<sequence length="1478" mass="170786">MAKDNKISNSFYTLNKCNPRLSGNIKFVCDEDNIYLDSINSNSELARSLYKAYKLNTTSNLMVNLKNYADLFDIKDNIFDVKSDSNLVTKELSEQHERIYNYGAYSDVSELITKRFRFFAPIYIDKEATKPDLFVVYRVNRNDFNKGKPFIKELVHVHDFRSSEMGKQLDRHIKYMKDNIDDIGVFANFEEGFSFTGTSLNSGLLETKYDNNMVNVLANERTLTEFNHDIVDGFRKNEMIDSRFLNLEFCFDLDLSNDDLNDTFVDLIGFYTTMDELESLNEFNDTEAHFKIIENKGTITMSQDVLTESDLNDNPVVVDTLNAIQFTSFTHSGDFTPLIMIKPNFLPSVGEKLILELDGVTEIEYTISEDDIVVNDIMKTAENIAKSFTLYARTNISNLFVDALIFENEYLVIKSLINDESYKNIKLVEKPRNYSIIPLKFTDNVSVYENTFYSPSSDSVLTAFPIPLDVNGGDSLNYKENTSKVIEMGKWLGYYFFNLESSIREDNPNGDIINVIKTEKSKLYRLKTCEHRAFDFDRENTYHGDVFDFELNTYKQWLLNQVSDENFLGKYDVMPSESEMSEYKAELVSIISRYFDSISLERGMLIGDVNTSSFEATSIDNEFNRLSENLNHDLISNSMINQSINKFMYKDGLDVYNRPYTLNLAQPFRYSNFAPSLDIKDRDLRNATHSWLVIGTGLPPYMRDLNVGKIPAIKDVEIDTEQPTNIIQRFYTDINEPDEISEWFVLNGDLIDSGDGGIKFSPNNSQNYISRKLDIREQGINSDIKFSFNFSLENSANTSVRTLIEIVDLDNMVVIDSWNVDVNLIGGVSENIIDTKVLSLGGSAVGENNEIRISLSYGHTSDLTIYDLNFHKTTLTLPVYNPEIKINDSIKGFDRHINDILTSYTVKHITKEDVLSTDFDVYNYIRSHSIIKKEDDLYSCFFRGVKIVLDSKYEGWKFSAILNTSTAPESKDRDIELLENEAFKSITLYVTMYVPEPVLTGLEQEGVYWLDRSLLYFSDGDYATETSLSSFGRKNISLRINDSSSPKTYLGNFKTNDWYFQQNGINYVHVGKGLLERFDVDFTSFLELRQNFEVYFGDTDDSETTNFGMLITFMDIQEIGKDHFWCTEIHVKIKETESGVTTTIEYDMLAEYLANNNVFYEQNKMDIVEAILLENAEYDRVLKNVGAIERFSLISTSDIMDWIKSNNTTVTDIYGNTSLLDIYPIEPVAKMAVIGLKNVNNDILNRSDKYTINMIRQNGLYTPITKQLRKSSYFFSINYTDYGYSYKTSKYNILPSSKNNSDRLNDKVWFYRKDFSETILSKHYRVYSDKKDFKNLHWFSNPMEYKHDISLVLSSKKVIEFDVIKTDSDIIDVYSNVKDYLKRILENYGFDLKNFTEQDKIDILGVDNNTNSQNISQFDFEDIILRRFFDSEFSKIYVISKVLKGDVEIDFYSENPSSLELFDNVDLNENLKILIDRV</sequence>
<dbReference type="EMBL" id="LC168164">
    <property type="protein sequence ID" value="BAV39271.1"/>
    <property type="molecule type" value="Genomic_DNA"/>
</dbReference>
<reference evidence="1 2" key="1">
    <citation type="submission" date="2016-07" db="EMBL/GenBank/DDBJ databases">
        <title>Characterization of three bacteriophages infecting bacteria isolated from shrimp culture pond water.</title>
        <authorList>
            <person name="Khoa H.V."/>
        </authorList>
    </citation>
    <scope>NUCLEOTIDE SEQUENCE [LARGE SCALE GENOMIC DNA]</scope>
</reference>
<organism evidence="1 2">
    <name type="scientific">Tenacibaculum phage pT24</name>
    <dbReference type="NCBI Taxonomy" id="1880590"/>
    <lineage>
        <taxon>Viruses</taxon>
        <taxon>Duplodnaviria</taxon>
        <taxon>Heunggongvirae</taxon>
        <taxon>Uroviricota</taxon>
        <taxon>Caudoviricetes</taxon>
        <taxon>Kungbxnavirus</taxon>
        <taxon>Kungbxnavirus pT24</taxon>
    </lineage>
</organism>
<keyword evidence="2" id="KW-1185">Reference proteome</keyword>
<dbReference type="Proteomes" id="UP000224877">
    <property type="component" value="Segment"/>
</dbReference>
<evidence type="ECO:0000313" key="2">
    <source>
        <dbReference type="Proteomes" id="UP000224877"/>
    </source>
</evidence>